<dbReference type="AlphaFoldDB" id="A0AAE0WT64"/>
<comment type="caution">
    <text evidence="2">The sequence shown here is derived from an EMBL/GenBank/DDBJ whole genome shotgun (WGS) entry which is preliminary data.</text>
</comment>
<sequence>MAHQHQSPALTQRECASKPLTLLTLPQELLDIIFDYAYLGHGAAKHLTPDMWKCRMAQRRTGADLPSTRPFPEIVVDRFFVSKLFFGNGLKSLRKEFARPGSILFEHTSHIRTIACTCFIVMNLPDLKHLTLEIEVRVFDESSEHDALTRFFSKADLKSLPLFRALVKHIGPQHITAVSGSNGSFVWLQNVAALERIVNLTLEVTAPERDKRRVKADQDKRKNGVPRFAHQPGKHGWAGKSWPLDFGQVGAANILGNGVRFSQAPTDHHNYFEASAKGITAAKVDELRQKRAALVSQGRRSVAPGVDPATQTLTKDTENHGKN</sequence>
<protein>
    <submittedName>
        <fullName evidence="2">Uncharacterized protein</fullName>
    </submittedName>
</protein>
<dbReference type="EMBL" id="JAUTXT010000006">
    <property type="protein sequence ID" value="KAK3677569.1"/>
    <property type="molecule type" value="Genomic_DNA"/>
</dbReference>
<feature type="region of interest" description="Disordered" evidence="1">
    <location>
        <begin position="295"/>
        <end position="323"/>
    </location>
</feature>
<name>A0AAE0WT64_9PEZI</name>
<feature type="region of interest" description="Disordered" evidence="1">
    <location>
        <begin position="211"/>
        <end position="235"/>
    </location>
</feature>
<evidence type="ECO:0000313" key="3">
    <source>
        <dbReference type="Proteomes" id="UP001274830"/>
    </source>
</evidence>
<dbReference type="Proteomes" id="UP001274830">
    <property type="component" value="Unassembled WGS sequence"/>
</dbReference>
<gene>
    <name evidence="2" type="ORF">LTR78_002419</name>
</gene>
<accession>A0AAE0WT64</accession>
<feature type="compositionally biased region" description="Basic and acidic residues" evidence="1">
    <location>
        <begin position="211"/>
        <end position="222"/>
    </location>
</feature>
<reference evidence="2" key="1">
    <citation type="submission" date="2023-07" db="EMBL/GenBank/DDBJ databases">
        <title>Black Yeasts Isolated from many extreme environments.</title>
        <authorList>
            <person name="Coleine C."/>
            <person name="Stajich J.E."/>
            <person name="Selbmann L."/>
        </authorList>
    </citation>
    <scope>NUCLEOTIDE SEQUENCE</scope>
    <source>
        <strain evidence="2">CCFEE 5485</strain>
    </source>
</reference>
<organism evidence="2 3">
    <name type="scientific">Recurvomyces mirabilis</name>
    <dbReference type="NCBI Taxonomy" id="574656"/>
    <lineage>
        <taxon>Eukaryota</taxon>
        <taxon>Fungi</taxon>
        <taxon>Dikarya</taxon>
        <taxon>Ascomycota</taxon>
        <taxon>Pezizomycotina</taxon>
        <taxon>Dothideomycetes</taxon>
        <taxon>Dothideomycetidae</taxon>
        <taxon>Mycosphaerellales</taxon>
        <taxon>Teratosphaeriaceae</taxon>
        <taxon>Recurvomyces</taxon>
    </lineage>
</organism>
<evidence type="ECO:0000256" key="1">
    <source>
        <dbReference type="SAM" id="MobiDB-lite"/>
    </source>
</evidence>
<keyword evidence="3" id="KW-1185">Reference proteome</keyword>
<evidence type="ECO:0000313" key="2">
    <source>
        <dbReference type="EMBL" id="KAK3677569.1"/>
    </source>
</evidence>
<proteinExistence type="predicted"/>